<dbReference type="InterPro" id="IPR038670">
    <property type="entry name" value="HslJ-like_sf"/>
</dbReference>
<keyword evidence="1" id="KW-0732">Signal</keyword>
<feature type="domain" description="DUF306" evidence="2">
    <location>
        <begin position="41"/>
        <end position="145"/>
    </location>
</feature>
<dbReference type="PANTHER" id="PTHR35535">
    <property type="entry name" value="HEAT SHOCK PROTEIN HSLJ"/>
    <property type="match status" value="1"/>
</dbReference>
<keyword evidence="4" id="KW-1185">Reference proteome</keyword>
<dbReference type="Proteomes" id="UP000243588">
    <property type="component" value="Unassembled WGS sequence"/>
</dbReference>
<dbReference type="EMBL" id="FNDQ01000036">
    <property type="protein sequence ID" value="SDH99772.1"/>
    <property type="molecule type" value="Genomic_DNA"/>
</dbReference>
<dbReference type="Pfam" id="PF03724">
    <property type="entry name" value="META"/>
    <property type="match status" value="1"/>
</dbReference>
<organism evidence="3 4">
    <name type="scientific">Myroides phaeus</name>
    <dbReference type="NCBI Taxonomy" id="702745"/>
    <lineage>
        <taxon>Bacteria</taxon>
        <taxon>Pseudomonadati</taxon>
        <taxon>Bacteroidota</taxon>
        <taxon>Flavobacteriia</taxon>
        <taxon>Flavobacteriales</taxon>
        <taxon>Flavobacteriaceae</taxon>
        <taxon>Myroides</taxon>
    </lineage>
</organism>
<dbReference type="RefSeq" id="WP_090410458.1">
    <property type="nucleotide sequence ID" value="NZ_FNDQ01000036.1"/>
</dbReference>
<dbReference type="InterPro" id="IPR053147">
    <property type="entry name" value="Hsp_HslJ-like"/>
</dbReference>
<dbReference type="STRING" id="702745.SAMN05421818_13612"/>
<dbReference type="InterPro" id="IPR005184">
    <property type="entry name" value="DUF306_Meta_HslJ"/>
</dbReference>
<gene>
    <name evidence="3" type="ORF">SAMN05421818_13612</name>
</gene>
<dbReference type="Gene3D" id="2.40.128.270">
    <property type="match status" value="1"/>
</dbReference>
<evidence type="ECO:0000256" key="1">
    <source>
        <dbReference type="SAM" id="SignalP"/>
    </source>
</evidence>
<evidence type="ECO:0000313" key="3">
    <source>
        <dbReference type="EMBL" id="SDH99772.1"/>
    </source>
</evidence>
<proteinExistence type="predicted"/>
<feature type="signal peptide" evidence="1">
    <location>
        <begin position="1"/>
        <end position="22"/>
    </location>
</feature>
<evidence type="ECO:0000313" key="4">
    <source>
        <dbReference type="Proteomes" id="UP000243588"/>
    </source>
</evidence>
<dbReference type="PANTHER" id="PTHR35535:SF1">
    <property type="entry name" value="HEAT SHOCK PROTEIN HSLJ"/>
    <property type="match status" value="1"/>
</dbReference>
<protein>
    <submittedName>
        <fullName evidence="3">Heat shock protein HslJ</fullName>
    </submittedName>
</protein>
<accession>A0A1G8GZF0</accession>
<dbReference type="PROSITE" id="PS51257">
    <property type="entry name" value="PROKAR_LIPOPROTEIN"/>
    <property type="match status" value="1"/>
</dbReference>
<keyword evidence="3" id="KW-0346">Stress response</keyword>
<sequence length="151" mass="16633">MRKIALMLAVIAGMTVVSCKTAGEIRQTEKEQKVSIDQSKELAGDWTLVSMKSEGKELKDLFPNKIPKLNFEIATKRVNGNDGCNNIMGEYIVKAGNVISLGDKMASTMMFCSGVADREYMQTLQSVTSYEIVDGKLILKSGEDIVLTFLK</sequence>
<dbReference type="AlphaFoldDB" id="A0A1G8GZF0"/>
<name>A0A1G8GZF0_9FLAO</name>
<evidence type="ECO:0000259" key="2">
    <source>
        <dbReference type="Pfam" id="PF03724"/>
    </source>
</evidence>
<reference evidence="4" key="1">
    <citation type="submission" date="2016-10" db="EMBL/GenBank/DDBJ databases">
        <authorList>
            <person name="Varghese N."/>
            <person name="Submissions S."/>
        </authorList>
    </citation>
    <scope>NUCLEOTIDE SEQUENCE [LARGE SCALE GENOMIC DNA]</scope>
    <source>
        <strain evidence="4">DSM 23313</strain>
    </source>
</reference>
<feature type="chain" id="PRO_5017325485" evidence="1">
    <location>
        <begin position="23"/>
        <end position="151"/>
    </location>
</feature>